<dbReference type="InterPro" id="IPR026103">
    <property type="entry name" value="HARBI1_animal"/>
</dbReference>
<reference evidence="14 15" key="1">
    <citation type="submission" date="2017-11" db="EMBL/GenBank/DDBJ databases">
        <title>De novo assembly and phasing of dikaryotic genomes from two isolates of Puccinia coronata f. sp. avenae, the causal agent of oat crown rust.</title>
        <authorList>
            <person name="Miller M.E."/>
            <person name="Zhang Y."/>
            <person name="Omidvar V."/>
            <person name="Sperschneider J."/>
            <person name="Schwessinger B."/>
            <person name="Raley C."/>
            <person name="Palmer J.M."/>
            <person name="Garnica D."/>
            <person name="Upadhyaya N."/>
            <person name="Rathjen J."/>
            <person name="Taylor J.M."/>
            <person name="Park R.F."/>
            <person name="Dodds P.N."/>
            <person name="Hirsch C.D."/>
            <person name="Kianian S.F."/>
            <person name="Figueroa M."/>
        </authorList>
    </citation>
    <scope>NUCLEOTIDE SEQUENCE [LARGE SCALE GENOMIC DNA]</scope>
    <source>
        <strain evidence="14">12SD80</strain>
    </source>
</reference>
<dbReference type="InterPro" id="IPR045249">
    <property type="entry name" value="HARBI1-like"/>
</dbReference>
<keyword evidence="8" id="KW-0479">Metal-binding</keyword>
<accession>A0A2N5VI58</accession>
<evidence type="ECO:0000259" key="13">
    <source>
        <dbReference type="Pfam" id="PF13359"/>
    </source>
</evidence>
<keyword evidence="6" id="KW-0963">Cytoplasm</keyword>
<sequence>MSVIQMHSYSKRGQLIRDLFMFLAILEFEDADWLVDLAMNIPSVPKIGSLLHPNQPLKQKIFNLIFELDGQVAEMLGVLLSRRYLERVLCCTHNEFNLGQMFDMRDIDFRQGVRTTKGGFIVRRGTVVKVTRCVIEAINAHLPEYIRWPDQERRKEISQVLKEEGFEGCVGFVDGTTIPLYQQPVVDGKVYWDRKKQYSINCQNVCDCNKYITACVTGWPGSYANSTVFKKSQLHHNPEQFFDAGQYLLADSAYALSVTTIPSYKAPAAYIPENTEFNYCVAKSRVRNEHLIGILKGRWSSLRELQLALASPKDVQHFICWINCCITLQNMLAILGDAWEETNQDVGLDGPQQVPINPDDADKLDAERNHDLVQAACLQINYACGVLPIS</sequence>
<name>A0A2N5VI58_9BASI</name>
<dbReference type="PANTHER" id="PTHR22930">
    <property type="match status" value="1"/>
</dbReference>
<dbReference type="PANTHER" id="PTHR22930:SF85">
    <property type="entry name" value="GH03217P-RELATED"/>
    <property type="match status" value="1"/>
</dbReference>
<evidence type="ECO:0000256" key="4">
    <source>
        <dbReference type="ARBA" id="ARBA00006958"/>
    </source>
</evidence>
<evidence type="ECO:0000256" key="5">
    <source>
        <dbReference type="ARBA" id="ARBA00015519"/>
    </source>
</evidence>
<keyword evidence="9" id="KW-0378">Hydrolase</keyword>
<evidence type="ECO:0000313" key="15">
    <source>
        <dbReference type="Proteomes" id="UP000235392"/>
    </source>
</evidence>
<comment type="caution">
    <text evidence="14">The sequence shown here is derived from an EMBL/GenBank/DDBJ whole genome shotgun (WGS) entry which is preliminary data.</text>
</comment>
<dbReference type="Pfam" id="PF13359">
    <property type="entry name" value="DDE_Tnp_4"/>
    <property type="match status" value="1"/>
</dbReference>
<dbReference type="InterPro" id="IPR027806">
    <property type="entry name" value="HARBI1_dom"/>
</dbReference>
<comment type="cofactor">
    <cofactor evidence="1">
        <name>a divalent metal cation</name>
        <dbReference type="ChEBI" id="CHEBI:60240"/>
    </cofactor>
</comment>
<feature type="domain" description="DDE Tnp4" evidence="13">
    <location>
        <begin position="173"/>
        <end position="330"/>
    </location>
</feature>
<keyword evidence="10" id="KW-0539">Nucleus</keyword>
<evidence type="ECO:0000256" key="12">
    <source>
        <dbReference type="ARBA" id="ARBA00045850"/>
    </source>
</evidence>
<dbReference type="GO" id="GO:0016787">
    <property type="term" value="F:hydrolase activity"/>
    <property type="evidence" value="ECO:0007669"/>
    <property type="project" value="UniProtKB-KW"/>
</dbReference>
<dbReference type="PRINTS" id="PR02086">
    <property type="entry name" value="PUTNUCHARBI1"/>
</dbReference>
<keyword evidence="7" id="KW-0540">Nuclease</keyword>
<proteinExistence type="inferred from homology"/>
<evidence type="ECO:0000256" key="7">
    <source>
        <dbReference type="ARBA" id="ARBA00022722"/>
    </source>
</evidence>
<evidence type="ECO:0000256" key="8">
    <source>
        <dbReference type="ARBA" id="ARBA00022723"/>
    </source>
</evidence>
<evidence type="ECO:0000256" key="9">
    <source>
        <dbReference type="ARBA" id="ARBA00022801"/>
    </source>
</evidence>
<comment type="function">
    <text evidence="12">Transposase-derived protein that may have nuclease activity. Does not have transposase activity.</text>
</comment>
<dbReference type="GO" id="GO:0004518">
    <property type="term" value="F:nuclease activity"/>
    <property type="evidence" value="ECO:0007669"/>
    <property type="project" value="UniProtKB-KW"/>
</dbReference>
<protein>
    <recommendedName>
        <fullName evidence="5">Putative nuclease HARBI1</fullName>
    </recommendedName>
    <alternativeName>
        <fullName evidence="11">Harbinger transposase-derived nuclease</fullName>
    </alternativeName>
</protein>
<gene>
    <name evidence="14" type="ORF">PCASD_02279</name>
</gene>
<dbReference type="Proteomes" id="UP000235392">
    <property type="component" value="Unassembled WGS sequence"/>
</dbReference>
<dbReference type="GO" id="GO:0046872">
    <property type="term" value="F:metal ion binding"/>
    <property type="evidence" value="ECO:0007669"/>
    <property type="project" value="UniProtKB-KW"/>
</dbReference>
<evidence type="ECO:0000256" key="1">
    <source>
        <dbReference type="ARBA" id="ARBA00001968"/>
    </source>
</evidence>
<evidence type="ECO:0000256" key="2">
    <source>
        <dbReference type="ARBA" id="ARBA00004123"/>
    </source>
</evidence>
<evidence type="ECO:0000256" key="10">
    <source>
        <dbReference type="ARBA" id="ARBA00023242"/>
    </source>
</evidence>
<dbReference type="AlphaFoldDB" id="A0A2N5VI58"/>
<evidence type="ECO:0000256" key="3">
    <source>
        <dbReference type="ARBA" id="ARBA00004496"/>
    </source>
</evidence>
<organism evidence="14 15">
    <name type="scientific">Puccinia coronata f. sp. avenae</name>
    <dbReference type="NCBI Taxonomy" id="200324"/>
    <lineage>
        <taxon>Eukaryota</taxon>
        <taxon>Fungi</taxon>
        <taxon>Dikarya</taxon>
        <taxon>Basidiomycota</taxon>
        <taxon>Pucciniomycotina</taxon>
        <taxon>Pucciniomycetes</taxon>
        <taxon>Pucciniales</taxon>
        <taxon>Pucciniaceae</taxon>
        <taxon>Puccinia</taxon>
    </lineage>
</organism>
<comment type="similarity">
    <text evidence="4">Belongs to the HARBI1 family.</text>
</comment>
<dbReference type="GO" id="GO:0005634">
    <property type="term" value="C:nucleus"/>
    <property type="evidence" value="ECO:0007669"/>
    <property type="project" value="UniProtKB-SubCell"/>
</dbReference>
<evidence type="ECO:0000256" key="6">
    <source>
        <dbReference type="ARBA" id="ARBA00022490"/>
    </source>
</evidence>
<evidence type="ECO:0000313" key="14">
    <source>
        <dbReference type="EMBL" id="PLW49681.1"/>
    </source>
</evidence>
<dbReference type="EMBL" id="PGCI01000015">
    <property type="protein sequence ID" value="PLW49681.1"/>
    <property type="molecule type" value="Genomic_DNA"/>
</dbReference>
<comment type="subcellular location">
    <subcellularLocation>
        <location evidence="3">Cytoplasm</location>
    </subcellularLocation>
    <subcellularLocation>
        <location evidence="2">Nucleus</location>
    </subcellularLocation>
</comment>
<evidence type="ECO:0000256" key="11">
    <source>
        <dbReference type="ARBA" id="ARBA00030126"/>
    </source>
</evidence>
<dbReference type="GO" id="GO:0005737">
    <property type="term" value="C:cytoplasm"/>
    <property type="evidence" value="ECO:0007669"/>
    <property type="project" value="UniProtKB-SubCell"/>
</dbReference>